<feature type="disulfide bond" evidence="5">
    <location>
        <begin position="553"/>
        <end position="596"/>
    </location>
</feature>
<feature type="signal peptide" evidence="6">
    <location>
        <begin position="1"/>
        <end position="22"/>
    </location>
</feature>
<feature type="domain" description="Sushi" evidence="7">
    <location>
        <begin position="269"/>
        <end position="333"/>
    </location>
</feature>
<comment type="subcellular location">
    <subcellularLocation>
        <location evidence="1">Virion</location>
    </subcellularLocation>
</comment>
<reference evidence="8" key="3">
    <citation type="submission" date="2025-09" db="UniProtKB">
        <authorList>
            <consortium name="Ensembl"/>
        </authorList>
    </citation>
    <scope>IDENTIFICATION</scope>
</reference>
<dbReference type="Gene3D" id="2.10.70.10">
    <property type="entry name" value="Complement Module, domain 1"/>
    <property type="match status" value="7"/>
</dbReference>
<keyword evidence="2 5" id="KW-0768">Sushi</keyword>
<feature type="domain" description="Sushi" evidence="7">
    <location>
        <begin position="86"/>
        <end position="146"/>
    </location>
</feature>
<dbReference type="InterPro" id="IPR051503">
    <property type="entry name" value="ComplSys_Reg/VirEntry_Med"/>
</dbReference>
<evidence type="ECO:0000259" key="7">
    <source>
        <dbReference type="PROSITE" id="PS50923"/>
    </source>
</evidence>
<evidence type="ECO:0000256" key="2">
    <source>
        <dbReference type="ARBA" id="ARBA00022659"/>
    </source>
</evidence>
<organism evidence="8 9">
    <name type="scientific">Gasterosteus aculeatus aculeatus</name>
    <name type="common">three-spined stickleback</name>
    <dbReference type="NCBI Taxonomy" id="481459"/>
    <lineage>
        <taxon>Eukaryota</taxon>
        <taxon>Metazoa</taxon>
        <taxon>Chordata</taxon>
        <taxon>Craniata</taxon>
        <taxon>Vertebrata</taxon>
        <taxon>Euteleostomi</taxon>
        <taxon>Actinopterygii</taxon>
        <taxon>Neopterygii</taxon>
        <taxon>Teleostei</taxon>
        <taxon>Neoteleostei</taxon>
        <taxon>Acanthomorphata</taxon>
        <taxon>Eupercaria</taxon>
        <taxon>Perciformes</taxon>
        <taxon>Cottioidei</taxon>
        <taxon>Gasterosteales</taxon>
        <taxon>Gasterosteidae</taxon>
        <taxon>Gasterosteus</taxon>
    </lineage>
</organism>
<dbReference type="PANTHER" id="PTHR45785">
    <property type="entry name" value="COMPLEMENT FACTOR H-RELATED"/>
    <property type="match status" value="1"/>
</dbReference>
<dbReference type="Bgee" id="ENSGACG00000001733">
    <property type="expression patterns" value="Expressed in liver and 3 other cell types or tissues"/>
</dbReference>
<evidence type="ECO:0000256" key="4">
    <source>
        <dbReference type="ARBA" id="ARBA00023157"/>
    </source>
</evidence>
<protein>
    <recommendedName>
        <fullName evidence="7">Sushi domain-containing protein</fullName>
    </recommendedName>
</protein>
<feature type="domain" description="Sushi" evidence="7">
    <location>
        <begin position="208"/>
        <end position="268"/>
    </location>
</feature>
<dbReference type="SMART" id="SM00032">
    <property type="entry name" value="CCP"/>
    <property type="match status" value="11"/>
</dbReference>
<dbReference type="CDD" id="cd00033">
    <property type="entry name" value="CCP"/>
    <property type="match status" value="6"/>
</dbReference>
<evidence type="ECO:0000256" key="1">
    <source>
        <dbReference type="ARBA" id="ARBA00004328"/>
    </source>
</evidence>
<dbReference type="Pfam" id="PF00084">
    <property type="entry name" value="Sushi"/>
    <property type="match status" value="6"/>
</dbReference>
<dbReference type="Proteomes" id="UP000007635">
    <property type="component" value="Chromosome VIII"/>
</dbReference>
<accession>G3NAC8</accession>
<dbReference type="PANTHER" id="PTHR45785:SF2">
    <property type="entry name" value="COMPLEMENT FACTOR H-RELATED"/>
    <property type="match status" value="1"/>
</dbReference>
<reference evidence="8 9" key="1">
    <citation type="journal article" date="2021" name="G3 (Bethesda)">
        <title>Improved contiguity of the threespine stickleback genome using long-read sequencing.</title>
        <authorList>
            <person name="Nath S."/>
            <person name="Shaw D.E."/>
            <person name="White M.A."/>
        </authorList>
    </citation>
    <scope>NUCLEOTIDE SEQUENCE [LARGE SCALE GENOMIC DNA]</scope>
    <source>
        <strain evidence="8 9">Lake Benthic</strain>
    </source>
</reference>
<feature type="domain" description="Sushi" evidence="7">
    <location>
        <begin position="147"/>
        <end position="207"/>
    </location>
</feature>
<feature type="disulfide bond" evidence="5">
    <location>
        <begin position="729"/>
        <end position="772"/>
    </location>
</feature>
<feature type="chain" id="PRO_5043646458" description="Sushi domain-containing protein" evidence="6">
    <location>
        <begin position="23"/>
        <end position="848"/>
    </location>
</feature>
<evidence type="ECO:0000313" key="9">
    <source>
        <dbReference type="Proteomes" id="UP000007635"/>
    </source>
</evidence>
<dbReference type="InterPro" id="IPR000436">
    <property type="entry name" value="Sushi_SCR_CCP_dom"/>
</dbReference>
<feature type="disulfide bond" evidence="5">
    <location>
        <begin position="149"/>
        <end position="192"/>
    </location>
</feature>
<sequence length="848" mass="95304">MGVKTQSCVLFLWMYTLTFVKSQECTLEQFVTGPMFDSNYDITNLAATYPAGEQVRVGCNVGYSGFFKLMCVQGNWESKGKACELRSCGHPGEADSADFHLEKGEDFVFGSQVVYTCQKGYQMVSRSNIRRCLAAGWDGVVPVCEARQCPPIDVDDNVQVVGNPEEAAYGNVLRFSCKSRDKILSGSQELYCDENGAWNGKAPICEEITCTVPNIQNGFVNGNVDKYKENEYLSFRCNPSYKAGDGKPSKCVKSGIRANWSPTPLCKPIVCELPLGSQEGTQYEPVSTNVFSPGETVRVTCGNKYWIDNRLIKSAEITCKENGEWNLRPVCQGMELQGIDHIIIIQISISLLLEVTCSNQKPQHVDNWGVPWRGRITLDETARYSCVKDYKKPVGFDLATCTREGWTPNPLCQGISNECFYNDITYMCKHATIRRCSGSDVLNGIVAGPYNDVYYTACREGYKRFTKGWWATAECKNGKWSGLEDCIANTTCGKLPEIFNGGVTQRPRHKKKFQITCNTGDGVLVKDLTCSEGEWLSNGLPPQTICASTAKSCNPPPKVENSIIKASYQREYFSDSEVTYQCRDNYMMEGQGKMICKDGQWMENIITCTRTYTKLYTKSHKGSSRTILDDIKIHMTCVLYCSNSVKIIGGIFDIYIYNDTTSCISAYCDKLRDESMTFTADKEIYLNEEFIRYRCDINNLEGIATCVNTKWNKTRECEGKKRSLDSLDCGSPPFLTNGDTTETSRSDYKHDEKVHYSCKAYHTLEGGPYRTCKNGKWIGEMKCLKPCTVDEEAMRSHNIRFRHKPDDKLYSVHLEWIGFTCTSGTSHVGTIGMRQMCVDGVMLLPTCQ</sequence>
<dbReference type="AlphaFoldDB" id="G3NAC8"/>
<name>G3NAC8_GASAC</name>
<evidence type="ECO:0000256" key="3">
    <source>
        <dbReference type="ARBA" id="ARBA00022729"/>
    </source>
</evidence>
<reference evidence="8" key="2">
    <citation type="submission" date="2025-08" db="UniProtKB">
        <authorList>
            <consortium name="Ensembl"/>
        </authorList>
    </citation>
    <scope>IDENTIFICATION</scope>
</reference>
<keyword evidence="9" id="KW-1185">Reference proteome</keyword>
<dbReference type="Ensembl" id="ENSGACT00000002279.2">
    <property type="protein sequence ID" value="ENSGACP00000002273.2"/>
    <property type="gene ID" value="ENSGACG00000001733.2"/>
</dbReference>
<feature type="domain" description="Sushi" evidence="7">
    <location>
        <begin position="727"/>
        <end position="785"/>
    </location>
</feature>
<feature type="domain" description="Sushi" evidence="7">
    <location>
        <begin position="551"/>
        <end position="610"/>
    </location>
</feature>
<dbReference type="PROSITE" id="PS50923">
    <property type="entry name" value="SUSHI"/>
    <property type="match status" value="6"/>
</dbReference>
<proteinExistence type="predicted"/>
<dbReference type="GeneTree" id="ENSGT00940000154967"/>
<keyword evidence="4 5" id="KW-1015">Disulfide bond</keyword>
<comment type="caution">
    <text evidence="5">Lacks conserved residue(s) required for the propagation of feature annotation.</text>
</comment>
<evidence type="ECO:0000256" key="6">
    <source>
        <dbReference type="SAM" id="SignalP"/>
    </source>
</evidence>
<dbReference type="SUPFAM" id="SSF57535">
    <property type="entry name" value="Complement control module/SCR domain"/>
    <property type="match status" value="8"/>
</dbReference>
<keyword evidence="3 6" id="KW-0732">Signal</keyword>
<dbReference type="InterPro" id="IPR035976">
    <property type="entry name" value="Sushi/SCR/CCP_sf"/>
</dbReference>
<evidence type="ECO:0000256" key="5">
    <source>
        <dbReference type="PROSITE-ProRule" id="PRU00302"/>
    </source>
</evidence>
<feature type="disulfide bond" evidence="5">
    <location>
        <begin position="117"/>
        <end position="144"/>
    </location>
</feature>
<evidence type="ECO:0000313" key="8">
    <source>
        <dbReference type="Ensembl" id="ENSGACP00000002273.2"/>
    </source>
</evidence>